<evidence type="ECO:0000313" key="8">
    <source>
        <dbReference type="Proteomes" id="UP001474120"/>
    </source>
</evidence>
<organism evidence="7 8">
    <name type="scientific">Lutimonas vermicola</name>
    <dbReference type="NCBI Taxonomy" id="414288"/>
    <lineage>
        <taxon>Bacteria</taxon>
        <taxon>Pseudomonadati</taxon>
        <taxon>Bacteroidota</taxon>
        <taxon>Flavobacteriia</taxon>
        <taxon>Flavobacteriales</taxon>
        <taxon>Flavobacteriaceae</taxon>
        <taxon>Lutimonas</taxon>
    </lineage>
</organism>
<reference evidence="7 8" key="1">
    <citation type="submission" date="2024-04" db="EMBL/GenBank/DDBJ databases">
        <title>whole genome sequencing of Lutimonas vermicola strain IMCC1616.</title>
        <authorList>
            <person name="Bae S.S."/>
        </authorList>
    </citation>
    <scope>NUCLEOTIDE SEQUENCE [LARGE SCALE GENOMIC DNA]</scope>
    <source>
        <strain evidence="7 8">IMCC1616</strain>
    </source>
</reference>
<evidence type="ECO:0000256" key="3">
    <source>
        <dbReference type="SAM" id="Phobius"/>
    </source>
</evidence>
<dbReference type="RefSeq" id="WP_342160523.1">
    <property type="nucleotide sequence ID" value="NZ_JBCDNA010000002.1"/>
</dbReference>
<dbReference type="Pfam" id="PF25917">
    <property type="entry name" value="BSH_RND"/>
    <property type="match status" value="1"/>
</dbReference>
<dbReference type="InterPro" id="IPR006143">
    <property type="entry name" value="RND_pump_MFP"/>
</dbReference>
<dbReference type="PANTHER" id="PTHR30469:SF33">
    <property type="entry name" value="SLR1207 PROTEIN"/>
    <property type="match status" value="1"/>
</dbReference>
<protein>
    <submittedName>
        <fullName evidence="7">Efflux RND transporter periplasmic adaptor subunit</fullName>
    </submittedName>
</protein>
<evidence type="ECO:0000256" key="1">
    <source>
        <dbReference type="ARBA" id="ARBA00009477"/>
    </source>
</evidence>
<name>A0ABU9L1S7_9FLAO</name>
<dbReference type="InterPro" id="IPR058792">
    <property type="entry name" value="Beta-barrel_RND_2"/>
</dbReference>
<dbReference type="PANTHER" id="PTHR30469">
    <property type="entry name" value="MULTIDRUG RESISTANCE PROTEIN MDTA"/>
    <property type="match status" value="1"/>
</dbReference>
<dbReference type="InterPro" id="IPR058625">
    <property type="entry name" value="MdtA-like_BSH"/>
</dbReference>
<evidence type="ECO:0000259" key="5">
    <source>
        <dbReference type="Pfam" id="PF25917"/>
    </source>
</evidence>
<evidence type="ECO:0000256" key="2">
    <source>
        <dbReference type="SAM" id="Coils"/>
    </source>
</evidence>
<comment type="similarity">
    <text evidence="1">Belongs to the membrane fusion protein (MFP) (TC 8.A.1) family.</text>
</comment>
<feature type="domain" description="CusB-like beta-barrel" evidence="6">
    <location>
        <begin position="212"/>
        <end position="284"/>
    </location>
</feature>
<keyword evidence="8" id="KW-1185">Reference proteome</keyword>
<dbReference type="SUPFAM" id="SSF111369">
    <property type="entry name" value="HlyD-like secretion proteins"/>
    <property type="match status" value="1"/>
</dbReference>
<feature type="coiled-coil region" evidence="2">
    <location>
        <begin position="92"/>
        <end position="119"/>
    </location>
</feature>
<keyword evidence="3" id="KW-0812">Transmembrane</keyword>
<keyword evidence="3" id="KW-0472">Membrane</keyword>
<proteinExistence type="inferred from homology"/>
<keyword evidence="2" id="KW-0175">Coiled coil</keyword>
<dbReference type="Proteomes" id="UP001474120">
    <property type="component" value="Unassembled WGS sequence"/>
</dbReference>
<feature type="domain" description="Multidrug resistance protein MdtA-like barrel-sandwich hybrid" evidence="5">
    <location>
        <begin position="58"/>
        <end position="197"/>
    </location>
</feature>
<keyword evidence="3" id="KW-1133">Transmembrane helix</keyword>
<evidence type="ECO:0000259" key="6">
    <source>
        <dbReference type="Pfam" id="PF25954"/>
    </source>
</evidence>
<dbReference type="Pfam" id="PF25954">
    <property type="entry name" value="Beta-barrel_RND_2"/>
    <property type="match status" value="1"/>
</dbReference>
<evidence type="ECO:0000313" key="7">
    <source>
        <dbReference type="EMBL" id="MEL4456394.1"/>
    </source>
</evidence>
<feature type="transmembrane region" description="Helical" evidence="3">
    <location>
        <begin position="6"/>
        <end position="23"/>
    </location>
</feature>
<accession>A0ABU9L1S7</accession>
<dbReference type="Gene3D" id="2.40.50.100">
    <property type="match status" value="1"/>
</dbReference>
<dbReference type="Gene3D" id="1.10.287.470">
    <property type="entry name" value="Helix hairpin bin"/>
    <property type="match status" value="1"/>
</dbReference>
<dbReference type="EMBL" id="JBCDNA010000002">
    <property type="protein sequence ID" value="MEL4456394.1"/>
    <property type="molecule type" value="Genomic_DNA"/>
</dbReference>
<sequence>MKKYRWLIGLLVILIAAIGYFYLKPKIEAKNIEYTYTSLFQGDIEASVSSTGTLEAINTVDVGTQISGTIAKIYVDFNDKVRQGQPLAEMDMRMLQARLQSAKADLAVSESRLNQAEDQYKRNKILFEKNVISEQEYNNLKYNYQQAKSSREAARAALTNAQTNIGYAKITSPINGIIIEKKVDEGQTVAASFATPTMFTIAEDLSKMQILADVDESDIGYITDSMPVRFTIQTYQDAHFLGKVSQIRLQPVEINNVVNYKVVIEVENKKGMLLPGMTANIEFITNRANNVWLINNSALRFRPDLAMLKKIKPMLEENAVQTLPDSLQTIFKESMNNEELFTPANFKKSLPSGLDGFFYKNNQGKLDFKFVEVGIKVGLQSEIKRFLDGSDISGNLKVINGIKSKKRK</sequence>
<dbReference type="Pfam" id="PF25876">
    <property type="entry name" value="HH_MFP_RND"/>
    <property type="match status" value="1"/>
</dbReference>
<evidence type="ECO:0000259" key="4">
    <source>
        <dbReference type="Pfam" id="PF25876"/>
    </source>
</evidence>
<dbReference type="NCBIfam" id="TIGR01730">
    <property type="entry name" value="RND_mfp"/>
    <property type="match status" value="1"/>
</dbReference>
<feature type="domain" description="Multidrug resistance protein MdtA-like alpha-helical hairpin" evidence="4">
    <location>
        <begin position="99"/>
        <end position="168"/>
    </location>
</feature>
<dbReference type="Gene3D" id="2.40.30.170">
    <property type="match status" value="1"/>
</dbReference>
<gene>
    <name evidence="7" type="ORF">AABB81_10835</name>
</gene>
<comment type="caution">
    <text evidence="7">The sequence shown here is derived from an EMBL/GenBank/DDBJ whole genome shotgun (WGS) entry which is preliminary data.</text>
</comment>
<dbReference type="InterPro" id="IPR058624">
    <property type="entry name" value="MdtA-like_HH"/>
</dbReference>